<comment type="caution">
    <text evidence="1">The sequence shown here is derived from an EMBL/GenBank/DDBJ whole genome shotgun (WGS) entry which is preliminary data.</text>
</comment>
<dbReference type="Proteomes" id="UP000658656">
    <property type="component" value="Unassembled WGS sequence"/>
</dbReference>
<dbReference type="AlphaFoldDB" id="A0A8H9IWG0"/>
<dbReference type="RefSeq" id="WP_229881118.1">
    <property type="nucleotide sequence ID" value="NZ_BNAV01000008.1"/>
</dbReference>
<proteinExistence type="predicted"/>
<reference evidence="1" key="1">
    <citation type="journal article" date="2014" name="Int. J. Syst. Evol. Microbiol.">
        <title>Complete genome sequence of Corynebacterium casei LMG S-19264T (=DSM 44701T), isolated from a smear-ripened cheese.</title>
        <authorList>
            <consortium name="US DOE Joint Genome Institute (JGI-PGF)"/>
            <person name="Walter F."/>
            <person name="Albersmeier A."/>
            <person name="Kalinowski J."/>
            <person name="Ruckert C."/>
        </authorList>
    </citation>
    <scope>NUCLEOTIDE SEQUENCE</scope>
    <source>
        <strain evidence="1">CGMCC 4.7679</strain>
    </source>
</reference>
<sequence>MITPGVAGLYAYLTEKLATLPDVQDLESSLVVHTVKGPPGIRIPEPAR</sequence>
<organism evidence="1 2">
    <name type="scientific">Amycolatopsis bartoniae</name>
    <dbReference type="NCBI Taxonomy" id="941986"/>
    <lineage>
        <taxon>Bacteria</taxon>
        <taxon>Bacillati</taxon>
        <taxon>Actinomycetota</taxon>
        <taxon>Actinomycetes</taxon>
        <taxon>Pseudonocardiales</taxon>
        <taxon>Pseudonocardiaceae</taxon>
        <taxon>Amycolatopsis</taxon>
    </lineage>
</organism>
<evidence type="ECO:0000313" key="2">
    <source>
        <dbReference type="Proteomes" id="UP000658656"/>
    </source>
</evidence>
<reference evidence="1" key="2">
    <citation type="submission" date="2020-09" db="EMBL/GenBank/DDBJ databases">
        <authorList>
            <person name="Sun Q."/>
            <person name="Zhou Y."/>
        </authorList>
    </citation>
    <scope>NUCLEOTIDE SEQUENCE</scope>
    <source>
        <strain evidence="1">CGMCC 4.7679</strain>
    </source>
</reference>
<gene>
    <name evidence="1" type="ORF">GCM10017566_49480</name>
</gene>
<dbReference type="EMBL" id="BNAV01000008">
    <property type="protein sequence ID" value="GHF69864.1"/>
    <property type="molecule type" value="Genomic_DNA"/>
</dbReference>
<protein>
    <submittedName>
        <fullName evidence="1">Uncharacterized protein</fullName>
    </submittedName>
</protein>
<evidence type="ECO:0000313" key="1">
    <source>
        <dbReference type="EMBL" id="GHF69864.1"/>
    </source>
</evidence>
<keyword evidence="2" id="KW-1185">Reference proteome</keyword>
<accession>A0A8H9IWG0</accession>
<name>A0A8H9IWG0_9PSEU</name>